<feature type="region of interest" description="Disordered" evidence="2">
    <location>
        <begin position="110"/>
        <end position="212"/>
    </location>
</feature>
<feature type="region of interest" description="Disordered" evidence="2">
    <location>
        <begin position="421"/>
        <end position="442"/>
    </location>
</feature>
<evidence type="ECO:0000256" key="1">
    <source>
        <dbReference type="ARBA" id="ARBA00023157"/>
    </source>
</evidence>
<dbReference type="SUPFAM" id="SSF55486">
    <property type="entry name" value="Metalloproteases ('zincins'), catalytic domain"/>
    <property type="match status" value="1"/>
</dbReference>
<evidence type="ECO:0000259" key="3">
    <source>
        <dbReference type="PROSITE" id="PS50958"/>
    </source>
</evidence>
<feature type="region of interest" description="Disordered" evidence="2">
    <location>
        <begin position="274"/>
        <end position="295"/>
    </location>
</feature>
<dbReference type="EMBL" id="HBDZ01009025">
    <property type="protein sequence ID" value="CAD8241010.1"/>
    <property type="molecule type" value="Transcribed_RNA"/>
</dbReference>
<dbReference type="AlphaFoldDB" id="A0A7R9TP06"/>
<evidence type="ECO:0000313" key="4">
    <source>
        <dbReference type="EMBL" id="CAD8241010.1"/>
    </source>
</evidence>
<dbReference type="Pfam" id="PF13574">
    <property type="entry name" value="Reprolysin_2"/>
    <property type="match status" value="1"/>
</dbReference>
<name>A0A7R9TP06_9VIRI</name>
<feature type="compositionally biased region" description="Polar residues" evidence="2">
    <location>
        <begin position="193"/>
        <end position="204"/>
    </location>
</feature>
<feature type="compositionally biased region" description="Low complexity" evidence="2">
    <location>
        <begin position="1"/>
        <end position="11"/>
    </location>
</feature>
<protein>
    <recommendedName>
        <fullName evidence="3">SMB domain-containing protein</fullName>
    </recommendedName>
</protein>
<accession>A0A7R9TP06</accession>
<proteinExistence type="predicted"/>
<dbReference type="InterPro" id="IPR001212">
    <property type="entry name" value="Somatomedin_B_dom"/>
</dbReference>
<feature type="region of interest" description="Disordered" evidence="2">
    <location>
        <begin position="1"/>
        <end position="46"/>
    </location>
</feature>
<sequence>MIPFSSSPPSDAGDDAPLPPLSRTCSIESSGGRLSRSGSLRRTSSGGGVALAAAVLAASSVGADAARAMPPPPPQSRGLLAQPSLHSLRSLQSVESADLEEIVAMVVAEEEASQLHDGGSGHGDKTSGAAAHQRQQLKHQGQGHSDRASPPPSPPSIETLGDAKAAQAPSPAPANDGGEGSSTTNDESRGTESPRSTGEQQPAATPSDGGSCRVARIGIDLDAAFVRDFGGSVAAAEAYAREAVRAANGVFAPVGLVHEIAAVTVRGADAEGAAASGADAAKDDPTRLSDATKSSSVEYAAEGSVRLLNVADLPAHATRLDGAVGAKADFGTGHAVHGSSPDTAGSDDAGSGAGGGSSLLLALRDSWEFDALKASTPSAAGAPDANHGATLTPLSQAVSAAAGMGSAEEIDAVLLFTGRHEDDHDESSEAAGHKAAGSGPDSAVAAASGAVGLAWVGGMCASQGKFAAVRRLATPTLQADLVAHELGHLWGAAHSLPGSSDVTTMWPTVRGALEFSSSTAETMSQHADTLRWCLEETTGARCGGANDAVGTTVSTRAAGSDDDPTSSGSFANSPHTPPFDAQTGEARANQGQSSAHGAGDVRPAESGGEGMCAGKCESLAAVQIPGGGTCHCDPDCDVYGDCCEDVCDSCGAYASFCSGESGGDAP</sequence>
<feature type="compositionally biased region" description="Low complexity" evidence="2">
    <location>
        <begin position="29"/>
        <end position="46"/>
    </location>
</feature>
<dbReference type="PROSITE" id="PS50958">
    <property type="entry name" value="SMB_2"/>
    <property type="match status" value="1"/>
</dbReference>
<organism evidence="4">
    <name type="scientific">Prasinoderma coloniale</name>
    <dbReference type="NCBI Taxonomy" id="156133"/>
    <lineage>
        <taxon>Eukaryota</taxon>
        <taxon>Viridiplantae</taxon>
        <taxon>Prasinodermophyta</taxon>
        <taxon>Prasinodermophyceae</taxon>
        <taxon>Prasinodermales</taxon>
        <taxon>Prasinodermaceae</taxon>
        <taxon>Prasinoderma</taxon>
    </lineage>
</organism>
<gene>
    <name evidence="4" type="ORF">PCOL08062_LOCUS6896</name>
</gene>
<feature type="compositionally biased region" description="Polar residues" evidence="2">
    <location>
        <begin position="565"/>
        <end position="574"/>
    </location>
</feature>
<evidence type="ECO:0000256" key="2">
    <source>
        <dbReference type="SAM" id="MobiDB-lite"/>
    </source>
</evidence>
<keyword evidence="1" id="KW-1015">Disulfide bond</keyword>
<dbReference type="Gene3D" id="3.40.390.10">
    <property type="entry name" value="Collagenase (Catalytic Domain)"/>
    <property type="match status" value="1"/>
</dbReference>
<reference evidence="4" key="1">
    <citation type="submission" date="2021-01" db="EMBL/GenBank/DDBJ databases">
        <authorList>
            <person name="Corre E."/>
            <person name="Pelletier E."/>
            <person name="Niang G."/>
            <person name="Scheremetjew M."/>
            <person name="Finn R."/>
            <person name="Kale V."/>
            <person name="Holt S."/>
            <person name="Cochrane G."/>
            <person name="Meng A."/>
            <person name="Brown T."/>
            <person name="Cohen L."/>
        </authorList>
    </citation>
    <scope>NUCLEOTIDE SEQUENCE</scope>
    <source>
        <strain evidence="4">CCMP1413</strain>
    </source>
</reference>
<feature type="region of interest" description="Disordered" evidence="2">
    <location>
        <begin position="62"/>
        <end position="82"/>
    </location>
</feature>
<dbReference type="GO" id="GO:0008237">
    <property type="term" value="F:metallopeptidase activity"/>
    <property type="evidence" value="ECO:0007669"/>
    <property type="project" value="InterPro"/>
</dbReference>
<dbReference type="InterPro" id="IPR024079">
    <property type="entry name" value="MetalloPept_cat_dom_sf"/>
</dbReference>
<feature type="domain" description="SMB" evidence="3">
    <location>
        <begin position="608"/>
        <end position="655"/>
    </location>
</feature>
<feature type="region of interest" description="Disordered" evidence="2">
    <location>
        <begin position="554"/>
        <end position="604"/>
    </location>
</feature>